<dbReference type="SUPFAM" id="SSF53335">
    <property type="entry name" value="S-adenosyl-L-methionine-dependent methyltransferases"/>
    <property type="match status" value="1"/>
</dbReference>
<dbReference type="EMBL" id="VUNQ01000008">
    <property type="protein sequence ID" value="MSU00851.1"/>
    <property type="molecule type" value="Genomic_DNA"/>
</dbReference>
<dbReference type="Proteomes" id="UP000469523">
    <property type="component" value="Unassembled WGS sequence"/>
</dbReference>
<comment type="caution">
    <text evidence="3">The sequence shown here is derived from an EMBL/GenBank/DDBJ whole genome shotgun (WGS) entry which is preliminary data.</text>
</comment>
<evidence type="ECO:0000259" key="2">
    <source>
        <dbReference type="Pfam" id="PF03848"/>
    </source>
</evidence>
<feature type="domain" description="Tellurite resistance methyltransferase TehB-like" evidence="2">
    <location>
        <begin position="26"/>
        <end position="94"/>
    </location>
</feature>
<evidence type="ECO:0000256" key="1">
    <source>
        <dbReference type="ARBA" id="ARBA00022679"/>
    </source>
</evidence>
<reference evidence="3 4" key="1">
    <citation type="submission" date="2019-09" db="EMBL/GenBank/DDBJ databases">
        <title>In-depth cultivation of the pig gut microbiome towards novel bacterial diversity and tailored functional studies.</title>
        <authorList>
            <person name="Wylensek D."/>
            <person name="Hitch T.C.A."/>
            <person name="Clavel T."/>
        </authorList>
    </citation>
    <scope>NUCLEOTIDE SEQUENCE [LARGE SCALE GENOMIC DNA]</scope>
    <source>
        <strain evidence="3 4">WCA3-693-APC-4?</strain>
    </source>
</reference>
<dbReference type="PANTHER" id="PTHR43861:SF3">
    <property type="entry name" value="PUTATIVE (AFU_ORTHOLOGUE AFUA_2G14390)-RELATED"/>
    <property type="match status" value="1"/>
</dbReference>
<dbReference type="InterPro" id="IPR015985">
    <property type="entry name" value="TehB-like_dom"/>
</dbReference>
<organism evidence="3 4">
    <name type="scientific">Tissierella pigra</name>
    <dbReference type="NCBI Taxonomy" id="2607614"/>
    <lineage>
        <taxon>Bacteria</taxon>
        <taxon>Bacillati</taxon>
        <taxon>Bacillota</taxon>
        <taxon>Tissierellia</taxon>
        <taxon>Tissierellales</taxon>
        <taxon>Tissierellaceae</taxon>
        <taxon>Tissierella</taxon>
    </lineage>
</organism>
<name>A0A6N7XFN8_9FIRM</name>
<dbReference type="GO" id="GO:0008168">
    <property type="term" value="F:methyltransferase activity"/>
    <property type="evidence" value="ECO:0007669"/>
    <property type="project" value="UniProtKB-KW"/>
</dbReference>
<dbReference type="PANTHER" id="PTHR43861">
    <property type="entry name" value="TRANS-ACONITATE 2-METHYLTRANSFERASE-RELATED"/>
    <property type="match status" value="1"/>
</dbReference>
<dbReference type="CDD" id="cd02440">
    <property type="entry name" value="AdoMet_MTases"/>
    <property type="match status" value="1"/>
</dbReference>
<proteinExistence type="predicted"/>
<dbReference type="Gene3D" id="3.40.50.150">
    <property type="entry name" value="Vaccinia Virus protein VP39"/>
    <property type="match status" value="1"/>
</dbReference>
<keyword evidence="3" id="KW-0489">Methyltransferase</keyword>
<dbReference type="InterPro" id="IPR029063">
    <property type="entry name" value="SAM-dependent_MTases_sf"/>
</dbReference>
<gene>
    <name evidence="3" type="ORF">FYJ83_05135</name>
</gene>
<accession>A0A6N7XFN8</accession>
<evidence type="ECO:0000313" key="3">
    <source>
        <dbReference type="EMBL" id="MSU00851.1"/>
    </source>
</evidence>
<evidence type="ECO:0000313" key="4">
    <source>
        <dbReference type="Proteomes" id="UP000469523"/>
    </source>
</evidence>
<keyword evidence="4" id="KW-1185">Reference proteome</keyword>
<dbReference type="GO" id="GO:0032259">
    <property type="term" value="P:methylation"/>
    <property type="evidence" value="ECO:0007669"/>
    <property type="project" value="UniProtKB-KW"/>
</dbReference>
<keyword evidence="1 3" id="KW-0808">Transferase</keyword>
<protein>
    <submittedName>
        <fullName evidence="3">Class I SAM-dependent methyltransferase</fullName>
    </submittedName>
</protein>
<dbReference type="AlphaFoldDB" id="A0A6N7XFN8"/>
<sequence>MEYMGNKEYWDERFKQRNDKPLSPEGVLIDNINCFKKGSVLDIACGDGRNALFFLENGFKITGVDFSLNALERLKRFAEKSNHSIETRQIDLSKPSGLKDIGIFDNIVINHYRLSEENLVDIESHISDDGILFISGFGYKHKVDERIRKQDLIQPMDIEMLKKSFQLIKYIEDDSKRGFLVTYILKKKSSEFKTT</sequence>
<dbReference type="Pfam" id="PF03848">
    <property type="entry name" value="TehB"/>
    <property type="match status" value="1"/>
</dbReference>